<comment type="caution">
    <text evidence="4">The sequence shown here is derived from an EMBL/GenBank/DDBJ whole genome shotgun (WGS) entry which is preliminary data.</text>
</comment>
<feature type="domain" description="OmpR/PhoB-type" evidence="3">
    <location>
        <begin position="2"/>
        <end position="102"/>
    </location>
</feature>
<organism evidence="4 5">
    <name type="scientific">Parvularcula dongshanensis</name>
    <dbReference type="NCBI Taxonomy" id="1173995"/>
    <lineage>
        <taxon>Bacteria</taxon>
        <taxon>Pseudomonadati</taxon>
        <taxon>Pseudomonadota</taxon>
        <taxon>Alphaproteobacteria</taxon>
        <taxon>Parvularculales</taxon>
        <taxon>Parvularculaceae</taxon>
        <taxon>Parvularcula</taxon>
    </lineage>
</organism>
<dbReference type="RefSeq" id="WP_183816073.1">
    <property type="nucleotide sequence ID" value="NZ_JACHOB010000001.1"/>
</dbReference>
<keyword evidence="5" id="KW-1185">Reference proteome</keyword>
<proteinExistence type="predicted"/>
<protein>
    <submittedName>
        <fullName evidence="4">DNA-binding winged helix-turn-helix (WHTH) protein</fullName>
    </submittedName>
</protein>
<evidence type="ECO:0000313" key="5">
    <source>
        <dbReference type="Proteomes" id="UP000563524"/>
    </source>
</evidence>
<feature type="DNA-binding region" description="OmpR/PhoB-type" evidence="2">
    <location>
        <begin position="2"/>
        <end position="102"/>
    </location>
</feature>
<evidence type="ECO:0000313" key="4">
    <source>
        <dbReference type="EMBL" id="MBB4658330.1"/>
    </source>
</evidence>
<evidence type="ECO:0000256" key="1">
    <source>
        <dbReference type="ARBA" id="ARBA00023125"/>
    </source>
</evidence>
<dbReference type="Proteomes" id="UP000563524">
    <property type="component" value="Unassembled WGS sequence"/>
</dbReference>
<dbReference type="GO" id="GO:0003677">
    <property type="term" value="F:DNA binding"/>
    <property type="evidence" value="ECO:0007669"/>
    <property type="project" value="UniProtKB-UniRule"/>
</dbReference>
<evidence type="ECO:0000259" key="3">
    <source>
        <dbReference type="PROSITE" id="PS51755"/>
    </source>
</evidence>
<dbReference type="GO" id="GO:0006355">
    <property type="term" value="P:regulation of DNA-templated transcription"/>
    <property type="evidence" value="ECO:0007669"/>
    <property type="project" value="InterPro"/>
</dbReference>
<dbReference type="GO" id="GO:0000160">
    <property type="term" value="P:phosphorelay signal transduction system"/>
    <property type="evidence" value="ECO:0007669"/>
    <property type="project" value="InterPro"/>
</dbReference>
<dbReference type="InterPro" id="IPR036388">
    <property type="entry name" value="WH-like_DNA-bd_sf"/>
</dbReference>
<keyword evidence="1 2" id="KW-0238">DNA-binding</keyword>
<dbReference type="InterPro" id="IPR016032">
    <property type="entry name" value="Sig_transdc_resp-reg_C-effctor"/>
</dbReference>
<dbReference type="Pfam" id="PF00486">
    <property type="entry name" value="Trans_reg_C"/>
    <property type="match status" value="1"/>
</dbReference>
<dbReference type="AlphaFoldDB" id="A0A840I2Q3"/>
<accession>A0A840I2Q3</accession>
<reference evidence="4 5" key="1">
    <citation type="submission" date="2020-08" db="EMBL/GenBank/DDBJ databases">
        <title>Genomic Encyclopedia of Type Strains, Phase IV (KMG-IV): sequencing the most valuable type-strain genomes for metagenomic binning, comparative biology and taxonomic classification.</title>
        <authorList>
            <person name="Goeker M."/>
        </authorList>
    </citation>
    <scope>NUCLEOTIDE SEQUENCE [LARGE SCALE GENOMIC DNA]</scope>
    <source>
        <strain evidence="4 5">DSM 102850</strain>
    </source>
</reference>
<dbReference type="SUPFAM" id="SSF46894">
    <property type="entry name" value="C-terminal effector domain of the bipartite response regulators"/>
    <property type="match status" value="1"/>
</dbReference>
<sequence length="178" mass="19539">MAYEFASGGVRFALSETEGLARIERRPVPLSARQRRLLQVLVQNPGRLMTREDLRACVWDGEELADGTVEHAVRAVAAALGDEPQAPLFIETLPQRGWRFLPDEAVVLGKAAKARAEPACAMTDLASRLRAAAKEDHPGPVVEEARRLGEMRDLPDPYFVALARGDRETAARELEDAA</sequence>
<dbReference type="InterPro" id="IPR001867">
    <property type="entry name" value="OmpR/PhoB-type_DNA-bd"/>
</dbReference>
<dbReference type="PROSITE" id="PS51755">
    <property type="entry name" value="OMPR_PHOB"/>
    <property type="match status" value="1"/>
</dbReference>
<dbReference type="EMBL" id="JACHOB010000001">
    <property type="protein sequence ID" value="MBB4658330.1"/>
    <property type="molecule type" value="Genomic_DNA"/>
</dbReference>
<name>A0A840I2Q3_9PROT</name>
<evidence type="ECO:0000256" key="2">
    <source>
        <dbReference type="PROSITE-ProRule" id="PRU01091"/>
    </source>
</evidence>
<dbReference type="Gene3D" id="1.10.10.10">
    <property type="entry name" value="Winged helix-like DNA-binding domain superfamily/Winged helix DNA-binding domain"/>
    <property type="match status" value="1"/>
</dbReference>
<dbReference type="CDD" id="cd00383">
    <property type="entry name" value="trans_reg_C"/>
    <property type="match status" value="1"/>
</dbReference>
<dbReference type="SMART" id="SM00862">
    <property type="entry name" value="Trans_reg_C"/>
    <property type="match status" value="1"/>
</dbReference>
<gene>
    <name evidence="4" type="ORF">GGQ59_000830</name>
</gene>